<evidence type="ECO:0000256" key="10">
    <source>
        <dbReference type="ARBA" id="ARBA00048567"/>
    </source>
</evidence>
<keyword evidence="11" id="KW-0460">Magnesium</keyword>
<feature type="binding site" evidence="11">
    <location>
        <position position="20"/>
    </location>
    <ligand>
        <name>Mg(2+)</name>
        <dbReference type="ChEBI" id="CHEBI:18420"/>
    </ligand>
</feature>
<accession>A0A0P1FPN7</accession>
<dbReference type="PROSITE" id="PS01128">
    <property type="entry name" value="SHIKIMATE_KINASE"/>
    <property type="match status" value="1"/>
</dbReference>
<dbReference type="SUPFAM" id="SSF52540">
    <property type="entry name" value="P-loop containing nucleoside triphosphate hydrolases"/>
    <property type="match status" value="1"/>
</dbReference>
<keyword evidence="6 11" id="KW-0547">Nucleotide-binding</keyword>
<evidence type="ECO:0000256" key="6">
    <source>
        <dbReference type="ARBA" id="ARBA00022741"/>
    </source>
</evidence>
<dbReference type="Gene3D" id="3.40.50.300">
    <property type="entry name" value="P-loop containing nucleotide triphosphate hydrolases"/>
    <property type="match status" value="1"/>
</dbReference>
<comment type="cofactor">
    <cofactor evidence="11">
        <name>Mg(2+)</name>
        <dbReference type="ChEBI" id="CHEBI:18420"/>
    </cofactor>
    <text evidence="11">Binds 1 Mg(2+) ion per subunit.</text>
</comment>
<evidence type="ECO:0000313" key="14">
    <source>
        <dbReference type="Proteomes" id="UP000051086"/>
    </source>
</evidence>
<keyword evidence="4 11" id="KW-0028">Amino-acid biosynthesis</keyword>
<feature type="binding site" evidence="11">
    <location>
        <position position="38"/>
    </location>
    <ligand>
        <name>substrate</name>
    </ligand>
</feature>
<dbReference type="PRINTS" id="PR01100">
    <property type="entry name" value="SHIKIMTKNASE"/>
</dbReference>
<dbReference type="Proteomes" id="UP000051887">
    <property type="component" value="Unassembled WGS sequence"/>
</dbReference>
<dbReference type="UniPathway" id="UPA00053">
    <property type="reaction ID" value="UER00088"/>
</dbReference>
<dbReference type="GO" id="GO:0000287">
    <property type="term" value="F:magnesium ion binding"/>
    <property type="evidence" value="ECO:0007669"/>
    <property type="project" value="UniProtKB-UniRule"/>
</dbReference>
<dbReference type="GO" id="GO:0005829">
    <property type="term" value="C:cytosol"/>
    <property type="evidence" value="ECO:0007669"/>
    <property type="project" value="TreeGrafter"/>
</dbReference>
<evidence type="ECO:0000256" key="2">
    <source>
        <dbReference type="ARBA" id="ARBA00006997"/>
    </source>
</evidence>
<dbReference type="GO" id="GO:0005524">
    <property type="term" value="F:ATP binding"/>
    <property type="evidence" value="ECO:0007669"/>
    <property type="project" value="UniProtKB-UniRule"/>
</dbReference>
<evidence type="ECO:0000313" key="13">
    <source>
        <dbReference type="EMBL" id="CUH70624.1"/>
    </source>
</evidence>
<dbReference type="EMBL" id="CYSB01000025">
    <property type="protein sequence ID" value="CUH65688.1"/>
    <property type="molecule type" value="Genomic_DNA"/>
</dbReference>
<evidence type="ECO:0000256" key="1">
    <source>
        <dbReference type="ARBA" id="ARBA00004842"/>
    </source>
</evidence>
<dbReference type="InterPro" id="IPR027417">
    <property type="entry name" value="P-loop_NTPase"/>
</dbReference>
<dbReference type="EC" id="2.7.1.71" evidence="3 11"/>
<comment type="similarity">
    <text evidence="2 11">Belongs to the shikimate kinase family.</text>
</comment>
<dbReference type="CDD" id="cd00464">
    <property type="entry name" value="SK"/>
    <property type="match status" value="1"/>
</dbReference>
<dbReference type="GO" id="GO:0004765">
    <property type="term" value="F:shikimate kinase activity"/>
    <property type="evidence" value="ECO:0007669"/>
    <property type="project" value="UniProtKB-UniRule"/>
</dbReference>
<keyword evidence="5 11" id="KW-0808">Transferase</keyword>
<name>A0A0P1FPN7_9RHOB</name>
<reference evidence="13 15" key="1">
    <citation type="submission" date="2015-09" db="EMBL/GenBank/DDBJ databases">
        <authorList>
            <consortium name="Swine Surveillance"/>
        </authorList>
    </citation>
    <scope>NUCLEOTIDE SEQUENCE [LARGE SCALE GENOMIC DNA]</scope>
    <source>
        <strain evidence="13 15">5120</strain>
    </source>
</reference>
<evidence type="ECO:0000256" key="7">
    <source>
        <dbReference type="ARBA" id="ARBA00022777"/>
    </source>
</evidence>
<comment type="subcellular location">
    <subcellularLocation>
        <location evidence="11">Cytoplasm</location>
    </subcellularLocation>
</comment>
<feature type="binding site" evidence="11">
    <location>
        <begin position="16"/>
        <end position="21"/>
    </location>
    <ligand>
        <name>ATP</name>
        <dbReference type="ChEBI" id="CHEBI:30616"/>
    </ligand>
</feature>
<dbReference type="InterPro" id="IPR031322">
    <property type="entry name" value="Shikimate/glucono_kinase"/>
</dbReference>
<reference evidence="12 14" key="2">
    <citation type="submission" date="2015-09" db="EMBL/GenBank/DDBJ databases">
        <authorList>
            <person name="Rodrigo-Torres L."/>
            <person name="Arahal D.R."/>
        </authorList>
    </citation>
    <scope>NUCLEOTIDE SEQUENCE [LARGE SCALE GENOMIC DNA]</scope>
    <source>
        <strain evidence="12 14">CECT 5118</strain>
    </source>
</reference>
<proteinExistence type="inferred from homology"/>
<dbReference type="AlphaFoldDB" id="A0A0P1FPN7"/>
<dbReference type="GO" id="GO:0008652">
    <property type="term" value="P:amino acid biosynthetic process"/>
    <property type="evidence" value="ECO:0007669"/>
    <property type="project" value="UniProtKB-KW"/>
</dbReference>
<protein>
    <recommendedName>
        <fullName evidence="3 11">Shikimate kinase</fullName>
        <shortName evidence="11">SK</shortName>
        <ecNumber evidence="3 11">2.7.1.71</ecNumber>
    </recommendedName>
</protein>
<dbReference type="EMBL" id="CYSC01000007">
    <property type="protein sequence ID" value="CUH70624.1"/>
    <property type="molecule type" value="Genomic_DNA"/>
</dbReference>
<evidence type="ECO:0000256" key="5">
    <source>
        <dbReference type="ARBA" id="ARBA00022679"/>
    </source>
</evidence>
<comment type="pathway">
    <text evidence="1 11">Metabolic intermediate biosynthesis; chorismate biosynthesis; chorismate from D-erythrose 4-phosphate and phosphoenolpyruvate: step 5/7.</text>
</comment>
<dbReference type="Proteomes" id="UP000051086">
    <property type="component" value="Unassembled WGS sequence"/>
</dbReference>
<dbReference type="Pfam" id="PF01202">
    <property type="entry name" value="SKI"/>
    <property type="match status" value="1"/>
</dbReference>
<evidence type="ECO:0000256" key="4">
    <source>
        <dbReference type="ARBA" id="ARBA00022605"/>
    </source>
</evidence>
<keyword evidence="7 11" id="KW-0418">Kinase</keyword>
<keyword evidence="11" id="KW-0963">Cytoplasm</keyword>
<evidence type="ECO:0000313" key="15">
    <source>
        <dbReference type="Proteomes" id="UP000051887"/>
    </source>
</evidence>
<gene>
    <name evidence="11 13" type="primary">aroK</name>
    <name evidence="12" type="ORF">TL5118_01422</name>
    <name evidence="13" type="ORF">TL5120_00403</name>
</gene>
<dbReference type="GO" id="GO:0009423">
    <property type="term" value="P:chorismate biosynthetic process"/>
    <property type="evidence" value="ECO:0007669"/>
    <property type="project" value="UniProtKB-UniRule"/>
</dbReference>
<dbReference type="NCBIfam" id="NF010552">
    <property type="entry name" value="PRK13946.1"/>
    <property type="match status" value="1"/>
</dbReference>
<evidence type="ECO:0000256" key="8">
    <source>
        <dbReference type="ARBA" id="ARBA00022840"/>
    </source>
</evidence>
<comment type="function">
    <text evidence="11">Catalyzes the specific phosphorylation of the 3-hydroxyl group of shikimic acid using ATP as a cosubstrate.</text>
</comment>
<keyword evidence="9 11" id="KW-0057">Aromatic amino acid biosynthesis</keyword>
<evidence type="ECO:0000256" key="3">
    <source>
        <dbReference type="ARBA" id="ARBA00012154"/>
    </source>
</evidence>
<evidence type="ECO:0000256" key="11">
    <source>
        <dbReference type="HAMAP-Rule" id="MF_00109"/>
    </source>
</evidence>
<feature type="binding site" evidence="11">
    <location>
        <position position="122"/>
    </location>
    <ligand>
        <name>ATP</name>
        <dbReference type="ChEBI" id="CHEBI:30616"/>
    </ligand>
</feature>
<dbReference type="InterPro" id="IPR023000">
    <property type="entry name" value="Shikimate_kinase_CS"/>
</dbReference>
<organism evidence="13 15">
    <name type="scientific">Thalassovita autumnalis</name>
    <dbReference type="NCBI Taxonomy" id="2072972"/>
    <lineage>
        <taxon>Bacteria</taxon>
        <taxon>Pseudomonadati</taxon>
        <taxon>Pseudomonadota</taxon>
        <taxon>Alphaproteobacteria</taxon>
        <taxon>Rhodobacterales</taxon>
        <taxon>Roseobacteraceae</taxon>
        <taxon>Thalassovita</taxon>
    </lineage>
</organism>
<sequence>MAWKLKKTVVLVGMMGAGKTAVGKALAAKLGVPFLDSDAEIVSAANMEIAEIFTRDGEAFFRQKETQVIERLLTAAPCVLSTGGGAFLAERNREMISEKGVAVCLKADLQLLWNRVKHKDTRPLLKTEDPFATLSEIYEKRAPIYAMADLKVPVEPSYSIEMTRDKVVEALVTRPDVLEMPK</sequence>
<dbReference type="PANTHER" id="PTHR21087:SF16">
    <property type="entry name" value="SHIKIMATE KINASE 1, CHLOROPLASTIC"/>
    <property type="match status" value="1"/>
</dbReference>
<dbReference type="InterPro" id="IPR000623">
    <property type="entry name" value="Shikimate_kinase/TSH1"/>
</dbReference>
<dbReference type="GO" id="GO:0009073">
    <property type="term" value="P:aromatic amino acid family biosynthetic process"/>
    <property type="evidence" value="ECO:0007669"/>
    <property type="project" value="UniProtKB-KW"/>
</dbReference>
<comment type="subunit">
    <text evidence="11">Monomer.</text>
</comment>
<dbReference type="OrthoDB" id="9800332at2"/>
<comment type="caution">
    <text evidence="11">Lacks conserved residue(s) required for the propagation of feature annotation.</text>
</comment>
<comment type="catalytic activity">
    <reaction evidence="10 11">
        <text>shikimate + ATP = 3-phosphoshikimate + ADP + H(+)</text>
        <dbReference type="Rhea" id="RHEA:13121"/>
        <dbReference type="ChEBI" id="CHEBI:15378"/>
        <dbReference type="ChEBI" id="CHEBI:30616"/>
        <dbReference type="ChEBI" id="CHEBI:36208"/>
        <dbReference type="ChEBI" id="CHEBI:145989"/>
        <dbReference type="ChEBI" id="CHEBI:456216"/>
        <dbReference type="EC" id="2.7.1.71"/>
    </reaction>
</comment>
<evidence type="ECO:0000313" key="12">
    <source>
        <dbReference type="EMBL" id="CUH65688.1"/>
    </source>
</evidence>
<feature type="binding site" evidence="11">
    <location>
        <position position="141"/>
    </location>
    <ligand>
        <name>substrate</name>
    </ligand>
</feature>
<keyword evidence="11" id="KW-0479">Metal-binding</keyword>
<keyword evidence="14" id="KW-1185">Reference proteome</keyword>
<feature type="binding site" evidence="11">
    <location>
        <position position="62"/>
    </location>
    <ligand>
        <name>substrate</name>
    </ligand>
</feature>
<dbReference type="PANTHER" id="PTHR21087">
    <property type="entry name" value="SHIKIMATE KINASE"/>
    <property type="match status" value="1"/>
</dbReference>
<dbReference type="HAMAP" id="MF_00109">
    <property type="entry name" value="Shikimate_kinase"/>
    <property type="match status" value="1"/>
</dbReference>
<evidence type="ECO:0000256" key="9">
    <source>
        <dbReference type="ARBA" id="ARBA00023141"/>
    </source>
</evidence>
<feature type="binding site" evidence="11">
    <location>
        <position position="84"/>
    </location>
    <ligand>
        <name>substrate</name>
    </ligand>
</feature>
<keyword evidence="8 11" id="KW-0067">ATP-binding</keyword>